<dbReference type="EMBL" id="CAJFCJ010000026">
    <property type="protein sequence ID" value="CAD5125402.1"/>
    <property type="molecule type" value="Genomic_DNA"/>
</dbReference>
<dbReference type="Proteomes" id="UP000549394">
    <property type="component" value="Unassembled WGS sequence"/>
</dbReference>
<name>A0A7I8WB82_9ANNE</name>
<accession>A0A7I8WB82</accession>
<evidence type="ECO:0000256" key="1">
    <source>
        <dbReference type="SAM" id="MobiDB-lite"/>
    </source>
</evidence>
<keyword evidence="3" id="KW-1185">Reference proteome</keyword>
<organism evidence="2 3">
    <name type="scientific">Dimorphilus gyrociliatus</name>
    <dbReference type="NCBI Taxonomy" id="2664684"/>
    <lineage>
        <taxon>Eukaryota</taxon>
        <taxon>Metazoa</taxon>
        <taxon>Spiralia</taxon>
        <taxon>Lophotrochozoa</taxon>
        <taxon>Annelida</taxon>
        <taxon>Polychaeta</taxon>
        <taxon>Polychaeta incertae sedis</taxon>
        <taxon>Dinophilidae</taxon>
        <taxon>Dimorphilus</taxon>
    </lineage>
</organism>
<protein>
    <submittedName>
        <fullName evidence="2">Uncharacterized protein</fullName>
    </submittedName>
</protein>
<feature type="region of interest" description="Disordered" evidence="1">
    <location>
        <begin position="1"/>
        <end position="47"/>
    </location>
</feature>
<evidence type="ECO:0000313" key="2">
    <source>
        <dbReference type="EMBL" id="CAD5125402.1"/>
    </source>
</evidence>
<gene>
    <name evidence="2" type="ORF">DGYR_LOCUS12779</name>
</gene>
<sequence length="149" mass="16847">MSSKRKNTPTKVLRQQQQTVCRPKREERMLVEEEEEDEEEDCGSETSISIEAAEAEADLGVTCVVPSKKQRLLASIGNENSQEDVVKTVKKALAIEDEAMTLEDREQRLGEAIATLQSVRQRLLNSPPNHVSLLDDYWRLDIGVPQRTI</sequence>
<reference evidence="2 3" key="1">
    <citation type="submission" date="2020-08" db="EMBL/GenBank/DDBJ databases">
        <authorList>
            <person name="Hejnol A."/>
        </authorList>
    </citation>
    <scope>NUCLEOTIDE SEQUENCE [LARGE SCALE GENOMIC DNA]</scope>
</reference>
<dbReference type="AlphaFoldDB" id="A0A7I8WB82"/>
<proteinExistence type="predicted"/>
<feature type="compositionally biased region" description="Acidic residues" evidence="1">
    <location>
        <begin position="32"/>
        <end position="43"/>
    </location>
</feature>
<evidence type="ECO:0000313" key="3">
    <source>
        <dbReference type="Proteomes" id="UP000549394"/>
    </source>
</evidence>
<feature type="compositionally biased region" description="Polar residues" evidence="1">
    <location>
        <begin position="9"/>
        <end position="20"/>
    </location>
</feature>
<comment type="caution">
    <text evidence="2">The sequence shown here is derived from an EMBL/GenBank/DDBJ whole genome shotgun (WGS) entry which is preliminary data.</text>
</comment>